<dbReference type="RefSeq" id="WP_166401064.1">
    <property type="nucleotide sequence ID" value="NZ_JAANAS010000105.1"/>
</dbReference>
<dbReference type="InterPro" id="IPR040449">
    <property type="entry name" value="Peptidase_S66_N"/>
</dbReference>
<dbReference type="InterPro" id="IPR040921">
    <property type="entry name" value="Peptidase_S66C"/>
</dbReference>
<dbReference type="GO" id="GO:0006508">
    <property type="term" value="P:proteolysis"/>
    <property type="evidence" value="ECO:0007669"/>
    <property type="project" value="UniProtKB-KW"/>
</dbReference>
<dbReference type="InterPro" id="IPR003507">
    <property type="entry name" value="S66_fam"/>
</dbReference>
<evidence type="ECO:0000256" key="6">
    <source>
        <dbReference type="PIRSR" id="PIRSR028757-1"/>
    </source>
</evidence>
<dbReference type="Gene3D" id="3.40.50.10740">
    <property type="entry name" value="Class I glutamine amidotransferase-like"/>
    <property type="match status" value="1"/>
</dbReference>
<protein>
    <submittedName>
        <fullName evidence="9">LD-carboxypeptidase</fullName>
    </submittedName>
</protein>
<dbReference type="Pfam" id="PF02016">
    <property type="entry name" value="Peptidase_S66"/>
    <property type="match status" value="1"/>
</dbReference>
<dbReference type="EMBL" id="JAANAS010000105">
    <property type="protein sequence ID" value="NGZ90831.1"/>
    <property type="molecule type" value="Genomic_DNA"/>
</dbReference>
<keyword evidence="10" id="KW-1185">Reference proteome</keyword>
<gene>
    <name evidence="9" type="ORF">G7034_11290</name>
</gene>
<evidence type="ECO:0000256" key="4">
    <source>
        <dbReference type="ARBA" id="ARBA00022801"/>
    </source>
</evidence>
<dbReference type="SUPFAM" id="SSF141986">
    <property type="entry name" value="LD-carboxypeptidase A C-terminal domain-like"/>
    <property type="match status" value="1"/>
</dbReference>
<evidence type="ECO:0000256" key="3">
    <source>
        <dbReference type="ARBA" id="ARBA00022670"/>
    </source>
</evidence>
<organism evidence="9 10">
    <name type="scientific">Psychroflexus maritimus</name>
    <dbReference type="NCBI Taxonomy" id="2714865"/>
    <lineage>
        <taxon>Bacteria</taxon>
        <taxon>Pseudomonadati</taxon>
        <taxon>Bacteroidota</taxon>
        <taxon>Flavobacteriia</taxon>
        <taxon>Flavobacteriales</taxon>
        <taxon>Flavobacteriaceae</taxon>
        <taxon>Psychroflexus</taxon>
    </lineage>
</organism>
<dbReference type="Gene3D" id="3.50.30.60">
    <property type="entry name" value="LD-carboxypeptidase A C-terminal domain-like"/>
    <property type="match status" value="1"/>
</dbReference>
<dbReference type="Pfam" id="PF17676">
    <property type="entry name" value="Peptidase_S66C"/>
    <property type="match status" value="1"/>
</dbReference>
<comment type="caution">
    <text evidence="9">The sequence shown here is derived from an EMBL/GenBank/DDBJ whole genome shotgun (WGS) entry which is preliminary data.</text>
</comment>
<evidence type="ECO:0000259" key="7">
    <source>
        <dbReference type="Pfam" id="PF02016"/>
    </source>
</evidence>
<dbReference type="InterPro" id="IPR027478">
    <property type="entry name" value="LdcA_N"/>
</dbReference>
<dbReference type="PANTHER" id="PTHR30237:SF2">
    <property type="entry name" value="MUREIN TETRAPEPTIDE CARBOXYPEPTIDASE"/>
    <property type="match status" value="1"/>
</dbReference>
<evidence type="ECO:0000313" key="10">
    <source>
        <dbReference type="Proteomes" id="UP000643701"/>
    </source>
</evidence>
<name>A0A967E7H6_9FLAO</name>
<dbReference type="CDD" id="cd07025">
    <property type="entry name" value="Peptidase_S66"/>
    <property type="match status" value="1"/>
</dbReference>
<dbReference type="PIRSF" id="PIRSF028757">
    <property type="entry name" value="LD-carboxypeptidase"/>
    <property type="match status" value="1"/>
</dbReference>
<feature type="domain" description="LD-carboxypeptidase N-terminal" evidence="7">
    <location>
        <begin position="13"/>
        <end position="128"/>
    </location>
</feature>
<dbReference type="GO" id="GO:0008236">
    <property type="term" value="F:serine-type peptidase activity"/>
    <property type="evidence" value="ECO:0007669"/>
    <property type="project" value="UniProtKB-KW"/>
</dbReference>
<comment type="similarity">
    <text evidence="1">Belongs to the peptidase S66 family.</text>
</comment>
<reference evidence="9" key="1">
    <citation type="submission" date="2020-03" db="EMBL/GenBank/DDBJ databases">
        <title>Psychroflexus Maritimus sp. nov., isolate from marine sediment.</title>
        <authorList>
            <person name="Zhong Y.-L."/>
        </authorList>
    </citation>
    <scope>NUCLEOTIDE SEQUENCE</scope>
    <source>
        <strain evidence="9">C1</strain>
    </source>
</reference>
<proteinExistence type="inferred from homology"/>
<feature type="active site" description="Nucleophile" evidence="6">
    <location>
        <position position="109"/>
    </location>
</feature>
<keyword evidence="3" id="KW-0645">Protease</keyword>
<feature type="domain" description="LD-carboxypeptidase C-terminal" evidence="8">
    <location>
        <begin position="171"/>
        <end position="286"/>
    </location>
</feature>
<feature type="active site" description="Charge relay system" evidence="6">
    <location>
        <position position="201"/>
    </location>
</feature>
<feature type="active site" description="Charge relay system" evidence="6">
    <location>
        <position position="271"/>
    </location>
</feature>
<dbReference type="GO" id="GO:0004180">
    <property type="term" value="F:carboxypeptidase activity"/>
    <property type="evidence" value="ECO:0007669"/>
    <property type="project" value="UniProtKB-KW"/>
</dbReference>
<dbReference type="PANTHER" id="PTHR30237">
    <property type="entry name" value="MURAMOYLTETRAPEPTIDE CARBOXYPEPTIDASE"/>
    <property type="match status" value="1"/>
</dbReference>
<dbReference type="Proteomes" id="UP000643701">
    <property type="component" value="Unassembled WGS sequence"/>
</dbReference>
<accession>A0A967E7H6</accession>
<evidence type="ECO:0000256" key="1">
    <source>
        <dbReference type="ARBA" id="ARBA00010233"/>
    </source>
</evidence>
<dbReference type="InterPro" id="IPR027461">
    <property type="entry name" value="Carboxypeptidase_A_C_sf"/>
</dbReference>
<keyword evidence="4" id="KW-0378">Hydrolase</keyword>
<evidence type="ECO:0000313" key="9">
    <source>
        <dbReference type="EMBL" id="NGZ90831.1"/>
    </source>
</evidence>
<evidence type="ECO:0000256" key="5">
    <source>
        <dbReference type="ARBA" id="ARBA00022825"/>
    </source>
</evidence>
<evidence type="ECO:0000256" key="2">
    <source>
        <dbReference type="ARBA" id="ARBA00022645"/>
    </source>
</evidence>
<keyword evidence="2" id="KW-0121">Carboxypeptidase</keyword>
<dbReference type="SUPFAM" id="SSF52317">
    <property type="entry name" value="Class I glutamine amidotransferase-like"/>
    <property type="match status" value="1"/>
</dbReference>
<sequence>MINLPILNKGDAVAIVATARKVNLVDLNYAIQYLDKQGYIPVIGSSIGMEKNQFAGTDQERALDLMQQIIDPKVKAIWCAKGGYGSVRILPYLNAKKIKSHPKFLIGYSDVTALHAYWHKLGLPSIHGQMAVGCQTKTNETLASVFTLLKGGATCYKFKAKPFLKTGKVTAPIVGGNLSMLYSICGSRFNFDAAGKILFLEDIDEYLYHIDRMMLNLKNNGLLTKLKGVLIGGLTSMNDNEVPFGKTAEAIIWEHVKDLNCPIAFGFPSGHISDNRAFIQGRLASLEVTDKQVQFKQ</sequence>
<keyword evidence="5" id="KW-0720">Serine protease</keyword>
<dbReference type="AlphaFoldDB" id="A0A967E7H6"/>
<evidence type="ECO:0000259" key="8">
    <source>
        <dbReference type="Pfam" id="PF17676"/>
    </source>
</evidence>
<dbReference type="InterPro" id="IPR029062">
    <property type="entry name" value="Class_I_gatase-like"/>
</dbReference>